<evidence type="ECO:0000313" key="5">
    <source>
        <dbReference type="EMBL" id="PON72650.1"/>
    </source>
</evidence>
<reference evidence="6" key="1">
    <citation type="submission" date="2016-06" db="EMBL/GenBank/DDBJ databases">
        <title>Parallel loss of symbiosis genes in relatives of nitrogen-fixing non-legume Parasponia.</title>
        <authorList>
            <person name="Van Velzen R."/>
            <person name="Holmer R."/>
            <person name="Bu F."/>
            <person name="Rutten L."/>
            <person name="Van Zeijl A."/>
            <person name="Liu W."/>
            <person name="Santuari L."/>
            <person name="Cao Q."/>
            <person name="Sharma T."/>
            <person name="Shen D."/>
            <person name="Roswanjaya Y."/>
            <person name="Wardhani T."/>
            <person name="Kalhor M.S."/>
            <person name="Jansen J."/>
            <person name="Van den Hoogen J."/>
            <person name="Gungor B."/>
            <person name="Hartog M."/>
            <person name="Hontelez J."/>
            <person name="Verver J."/>
            <person name="Yang W.-C."/>
            <person name="Schijlen E."/>
            <person name="Repin R."/>
            <person name="Schilthuizen M."/>
            <person name="Schranz E."/>
            <person name="Heidstra R."/>
            <person name="Miyata K."/>
            <person name="Fedorova E."/>
            <person name="Kohlen W."/>
            <person name="Bisseling T."/>
            <person name="Smit S."/>
            <person name="Geurts R."/>
        </authorList>
    </citation>
    <scope>NUCLEOTIDE SEQUENCE [LARGE SCALE GENOMIC DNA]</scope>
    <source>
        <strain evidence="6">cv. WU1-14</strain>
    </source>
</reference>
<accession>A0A2P5DH91</accession>
<sequence length="140" mass="16013">MRRNCNLELRLLPFSATDSDQYPLRHHNSSLNIEESSSTTTSSDLSTPKQNQPLTIFYNGRICVCDVTEFQARSILLLASREMEERLKTPRTTTPGSEPCSPSLRSPVYSPTAALSMKRSLQRFLQKRKHRAQAMTPYHR</sequence>
<dbReference type="InterPro" id="IPR010399">
    <property type="entry name" value="Tify_dom"/>
</dbReference>
<comment type="subcellular location">
    <subcellularLocation>
        <location evidence="2">Nucleus</location>
    </subcellularLocation>
</comment>
<keyword evidence="6" id="KW-1185">Reference proteome</keyword>
<dbReference type="GO" id="GO:0005634">
    <property type="term" value="C:nucleus"/>
    <property type="evidence" value="ECO:0007669"/>
    <property type="project" value="UniProtKB-SubCell"/>
</dbReference>
<evidence type="ECO:0000259" key="4">
    <source>
        <dbReference type="PROSITE" id="PS51320"/>
    </source>
</evidence>
<dbReference type="PROSITE" id="PS51320">
    <property type="entry name" value="TIFY"/>
    <property type="match status" value="1"/>
</dbReference>
<dbReference type="GO" id="GO:0009611">
    <property type="term" value="P:response to wounding"/>
    <property type="evidence" value="ECO:0007669"/>
    <property type="project" value="UniProtKB-UniRule"/>
</dbReference>
<comment type="domain">
    <text evidence="2">The jas domain is required for interaction with COI1.</text>
</comment>
<dbReference type="Pfam" id="PF09425">
    <property type="entry name" value="Jas_motif"/>
    <property type="match status" value="1"/>
</dbReference>
<evidence type="ECO:0000256" key="2">
    <source>
        <dbReference type="RuleBase" id="RU369065"/>
    </source>
</evidence>
<organism evidence="5 6">
    <name type="scientific">Parasponia andersonii</name>
    <name type="common">Sponia andersonii</name>
    <dbReference type="NCBI Taxonomy" id="3476"/>
    <lineage>
        <taxon>Eukaryota</taxon>
        <taxon>Viridiplantae</taxon>
        <taxon>Streptophyta</taxon>
        <taxon>Embryophyta</taxon>
        <taxon>Tracheophyta</taxon>
        <taxon>Spermatophyta</taxon>
        <taxon>Magnoliopsida</taxon>
        <taxon>eudicotyledons</taxon>
        <taxon>Gunneridae</taxon>
        <taxon>Pentapetalae</taxon>
        <taxon>rosids</taxon>
        <taxon>fabids</taxon>
        <taxon>Rosales</taxon>
        <taxon>Cannabaceae</taxon>
        <taxon>Parasponia</taxon>
    </lineage>
</organism>
<dbReference type="Proteomes" id="UP000237105">
    <property type="component" value="Unassembled WGS sequence"/>
</dbReference>
<dbReference type="InterPro" id="IPR018467">
    <property type="entry name" value="CCT_CS"/>
</dbReference>
<comment type="similarity">
    <text evidence="1 2">Belongs to the TIFY/JAZ family.</text>
</comment>
<proteinExistence type="inferred from homology"/>
<protein>
    <recommendedName>
        <fullName evidence="2">Protein TIFY</fullName>
    </recommendedName>
    <alternativeName>
        <fullName evidence="2">Jasmonate ZIM domain-containing protein</fullName>
    </alternativeName>
</protein>
<name>A0A2P5DH91_PARAD</name>
<gene>
    <name evidence="5" type="primary">PanJAZ8</name>
    <name evidence="5" type="ORF">PanWU01x14_064160</name>
</gene>
<dbReference type="GO" id="GO:0031347">
    <property type="term" value="P:regulation of defense response"/>
    <property type="evidence" value="ECO:0007669"/>
    <property type="project" value="UniProtKB-UniRule"/>
</dbReference>
<keyword evidence="2" id="KW-1184">Jasmonic acid signaling pathway</keyword>
<keyword evidence="2" id="KW-0539">Nucleus</keyword>
<dbReference type="GO" id="GO:2000022">
    <property type="term" value="P:regulation of jasmonic acid mediated signaling pathway"/>
    <property type="evidence" value="ECO:0007669"/>
    <property type="project" value="UniProtKB-UniRule"/>
</dbReference>
<evidence type="ECO:0000256" key="1">
    <source>
        <dbReference type="ARBA" id="ARBA00008614"/>
    </source>
</evidence>
<feature type="domain" description="Tify" evidence="4">
    <location>
        <begin position="47"/>
        <end position="81"/>
    </location>
</feature>
<dbReference type="STRING" id="3476.A0A2P5DH91"/>
<feature type="compositionally biased region" description="Low complexity" evidence="3">
    <location>
        <begin position="29"/>
        <end position="47"/>
    </location>
</feature>
<dbReference type="PANTHER" id="PTHR33077:SF17">
    <property type="entry name" value="PROTEIN TIFY 5B"/>
    <property type="match status" value="1"/>
</dbReference>
<dbReference type="PANTHER" id="PTHR33077">
    <property type="entry name" value="PROTEIN TIFY 4A-RELATED-RELATED"/>
    <property type="match status" value="1"/>
</dbReference>
<dbReference type="EMBL" id="JXTB01000038">
    <property type="protein sequence ID" value="PON72650.1"/>
    <property type="molecule type" value="Genomic_DNA"/>
</dbReference>
<dbReference type="OrthoDB" id="782771at2759"/>
<dbReference type="Pfam" id="PF06200">
    <property type="entry name" value="tify"/>
    <property type="match status" value="1"/>
</dbReference>
<comment type="caution">
    <text evidence="5">The sequence shown here is derived from an EMBL/GenBank/DDBJ whole genome shotgun (WGS) entry which is preliminary data.</text>
</comment>
<evidence type="ECO:0000313" key="6">
    <source>
        <dbReference type="Proteomes" id="UP000237105"/>
    </source>
</evidence>
<feature type="region of interest" description="Disordered" evidence="3">
    <location>
        <begin position="85"/>
        <end position="109"/>
    </location>
</feature>
<dbReference type="SMART" id="SM00979">
    <property type="entry name" value="TIFY"/>
    <property type="match status" value="1"/>
</dbReference>
<feature type="region of interest" description="Disordered" evidence="3">
    <location>
        <begin position="23"/>
        <end position="51"/>
    </location>
</feature>
<dbReference type="InterPro" id="IPR040390">
    <property type="entry name" value="TIFY/JAZ"/>
</dbReference>
<dbReference type="AlphaFoldDB" id="A0A2P5DH91"/>
<evidence type="ECO:0000256" key="3">
    <source>
        <dbReference type="SAM" id="MobiDB-lite"/>
    </source>
</evidence>
<comment type="function">
    <text evidence="2">Repressor of jasmonate responses.</text>
</comment>